<accession>A0A0J8J1W1</accession>
<dbReference type="CDD" id="cd18612">
    <property type="entry name" value="GH130_Lin0857-like"/>
    <property type="match status" value="1"/>
</dbReference>
<dbReference type="SUPFAM" id="SSF75005">
    <property type="entry name" value="Arabinanase/levansucrase/invertase"/>
    <property type="match status" value="1"/>
</dbReference>
<evidence type="ECO:0008006" key="6">
    <source>
        <dbReference type="Google" id="ProtNLM"/>
    </source>
</evidence>
<evidence type="ECO:0000256" key="2">
    <source>
        <dbReference type="ARBA" id="ARBA00022679"/>
    </source>
</evidence>
<dbReference type="Pfam" id="PF04041">
    <property type="entry name" value="Glyco_hydro_130"/>
    <property type="match status" value="1"/>
</dbReference>
<keyword evidence="2" id="KW-0808">Transferase</keyword>
<organism evidence="4 5">
    <name type="scientific">Listeria fleischmannii 1991</name>
    <dbReference type="NCBI Taxonomy" id="1430899"/>
    <lineage>
        <taxon>Bacteria</taxon>
        <taxon>Bacillati</taxon>
        <taxon>Bacillota</taxon>
        <taxon>Bacilli</taxon>
        <taxon>Bacillales</taxon>
        <taxon>Listeriaceae</taxon>
        <taxon>Listeria</taxon>
    </lineage>
</organism>
<evidence type="ECO:0000256" key="3">
    <source>
        <dbReference type="ARBA" id="ARBA00024356"/>
    </source>
</evidence>
<dbReference type="AlphaFoldDB" id="A0A0J8J1W1"/>
<evidence type="ECO:0000313" key="5">
    <source>
        <dbReference type="Proteomes" id="UP000052258"/>
    </source>
</evidence>
<dbReference type="PATRIC" id="fig|1430899.3.peg.2196"/>
<keyword evidence="1" id="KW-0328">Glycosyltransferase</keyword>
<dbReference type="Gene3D" id="2.115.10.20">
    <property type="entry name" value="Glycosyl hydrolase domain, family 43"/>
    <property type="match status" value="1"/>
</dbReference>
<dbReference type="GO" id="GO:0016757">
    <property type="term" value="F:glycosyltransferase activity"/>
    <property type="evidence" value="ECO:0007669"/>
    <property type="project" value="UniProtKB-KW"/>
</dbReference>
<name>A0A0J8J1W1_9LIST</name>
<gene>
    <name evidence="4" type="ORF">X560_2147</name>
</gene>
<comment type="caution">
    <text evidence="4">The sequence shown here is derived from an EMBL/GenBank/DDBJ whole genome shotgun (WGS) entry which is preliminary data.</text>
</comment>
<dbReference type="PIRSF" id="PIRSF016202">
    <property type="entry name" value="PH1107"/>
    <property type="match status" value="1"/>
</dbReference>
<evidence type="ECO:0000256" key="1">
    <source>
        <dbReference type="ARBA" id="ARBA00022676"/>
    </source>
</evidence>
<sequence length="358" mass="40695">MNIYRYEENPLITPLDVVPYHDGYEVIGAFNGGVAKYGDETLLLLRVAEKPIAEHENEVVAPYFNVKEQKLERVSFDKNDPTYNFDDPRMIRHKDNLGGFIYLTSISYIRIARSKDGHNFTLDKEPFLYPFNEYQTFGIEDARVMQMEDTYYITFSAVSECGVADALVTTKDFKTYDYKGNIFAPENKDVLLFPEKINDKYYALHRPSAKNIGELDIWLASSPDLVNWGDHKRLIGVRQNSYDDGRVGGGCTPIKTEAGWLILYHGATKKHRYVMGAALLDLNDPSVVLKRTTEPFLEPVAEYEKNGFFGDVVFACGTVQEGDTLKMYYGVADTSMAGCEMKISDLLHHLERTSCLTK</sequence>
<dbReference type="EMBL" id="AZHO01000030">
    <property type="protein sequence ID" value="KMT58321.1"/>
    <property type="molecule type" value="Genomic_DNA"/>
</dbReference>
<dbReference type="InterPro" id="IPR007184">
    <property type="entry name" value="Mannoside_phosphorylase"/>
</dbReference>
<protein>
    <recommendedName>
        <fullName evidence="6">Glycosidase</fullName>
    </recommendedName>
</protein>
<dbReference type="RefSeq" id="WP_007475340.1">
    <property type="nucleotide sequence ID" value="NZ_KQ130619.1"/>
</dbReference>
<dbReference type="InterPro" id="IPR023296">
    <property type="entry name" value="Glyco_hydro_beta-prop_sf"/>
</dbReference>
<reference evidence="4 5" key="1">
    <citation type="journal article" date="2015" name="Genome Biol. Evol.">
        <title>Comparative Genomics of Listeria Sensu Lato: Genus-Wide Differences in Evolutionary Dynamics and the Progressive Gain of Complex, Potentially Pathogenicity-Related Traits through Lateral Gene Transfer.</title>
        <authorList>
            <person name="Chiara M."/>
            <person name="Caruso M."/>
            <person name="D'Erchia A.M."/>
            <person name="Manzari C."/>
            <person name="Fraccalvieri R."/>
            <person name="Goffredo E."/>
            <person name="Latorre L."/>
            <person name="Miccolupo A."/>
            <person name="Padalino I."/>
            <person name="Santagada G."/>
            <person name="Chiocco D."/>
            <person name="Pesole G."/>
            <person name="Horner D.S."/>
            <person name="Parisi A."/>
        </authorList>
    </citation>
    <scope>NUCLEOTIDE SEQUENCE [LARGE SCALE GENOMIC DNA]</scope>
    <source>
        <strain evidence="4 5">1991</strain>
    </source>
</reference>
<dbReference type="PANTHER" id="PTHR34106:SF5">
    <property type="entry name" value="GLYCOSIDASE"/>
    <property type="match status" value="1"/>
</dbReference>
<dbReference type="PANTHER" id="PTHR34106">
    <property type="entry name" value="GLYCOSIDASE"/>
    <property type="match status" value="1"/>
</dbReference>
<proteinExistence type="inferred from homology"/>
<evidence type="ECO:0000313" key="4">
    <source>
        <dbReference type="EMBL" id="KMT58321.1"/>
    </source>
</evidence>
<keyword evidence="5" id="KW-1185">Reference proteome</keyword>
<comment type="similarity">
    <text evidence="3">Belongs to the glycosyl hydrolase 130 family.</text>
</comment>
<dbReference type="OrthoDB" id="9759709at2"/>
<dbReference type="Proteomes" id="UP000052258">
    <property type="component" value="Unassembled WGS sequence"/>
</dbReference>